<dbReference type="EMBL" id="RKRA01000001">
    <property type="protein sequence ID" value="RPF26857.1"/>
    <property type="molecule type" value="Genomic_DNA"/>
</dbReference>
<keyword evidence="2" id="KW-1185">Reference proteome</keyword>
<evidence type="ECO:0000313" key="1">
    <source>
        <dbReference type="EMBL" id="RPF26857.1"/>
    </source>
</evidence>
<dbReference type="Proteomes" id="UP000280726">
    <property type="component" value="Unassembled WGS sequence"/>
</dbReference>
<reference evidence="1 2" key="1">
    <citation type="submission" date="2018-11" db="EMBL/GenBank/DDBJ databases">
        <title>Sequencing the genomes of 1000 actinobacteria strains.</title>
        <authorList>
            <person name="Klenk H.-P."/>
        </authorList>
    </citation>
    <scope>NUCLEOTIDE SEQUENCE [LARGE SCALE GENOMIC DNA]</scope>
    <source>
        <strain evidence="1 2">DSM 14418</strain>
    </source>
</reference>
<organism evidence="1 2">
    <name type="scientific">Georgenia muralis</name>
    <dbReference type="NCBI Taxonomy" id="154117"/>
    <lineage>
        <taxon>Bacteria</taxon>
        <taxon>Bacillati</taxon>
        <taxon>Actinomycetota</taxon>
        <taxon>Actinomycetes</taxon>
        <taxon>Micrococcales</taxon>
        <taxon>Bogoriellaceae</taxon>
        <taxon>Georgenia</taxon>
    </lineage>
</organism>
<protein>
    <submittedName>
        <fullName evidence="1">Uncharacterized protein</fullName>
    </submittedName>
</protein>
<dbReference type="AlphaFoldDB" id="A0A3N4Z2P7"/>
<proteinExistence type="predicted"/>
<accession>A0A3N4Z2P7</accession>
<sequence>MTLGFSLAGLAVSLAVLAPNLALVALYDGL</sequence>
<gene>
    <name evidence="1" type="ORF">EDD32_1315</name>
</gene>
<evidence type="ECO:0000313" key="2">
    <source>
        <dbReference type="Proteomes" id="UP000280726"/>
    </source>
</evidence>
<name>A0A3N4Z2P7_9MICO</name>
<comment type="caution">
    <text evidence="1">The sequence shown here is derived from an EMBL/GenBank/DDBJ whole genome shotgun (WGS) entry which is preliminary data.</text>
</comment>